<evidence type="ECO:0000256" key="1">
    <source>
        <dbReference type="SAM" id="MobiDB-lite"/>
    </source>
</evidence>
<protein>
    <submittedName>
        <fullName evidence="2">Uncharacterized protein</fullName>
    </submittedName>
</protein>
<feature type="region of interest" description="Disordered" evidence="1">
    <location>
        <begin position="1"/>
        <end position="23"/>
    </location>
</feature>
<reference evidence="3" key="2">
    <citation type="journal article" date="2008" name="Nucleic Acids Res.">
        <title>The rice annotation project database (RAP-DB): 2008 update.</title>
        <authorList>
            <consortium name="The rice annotation project (RAP)"/>
        </authorList>
    </citation>
    <scope>GENOME REANNOTATION</scope>
    <source>
        <strain evidence="3">cv. Nipponbare</strain>
    </source>
</reference>
<reference evidence="3" key="1">
    <citation type="journal article" date="2005" name="Nature">
        <title>The map-based sequence of the rice genome.</title>
        <authorList>
            <consortium name="International rice genome sequencing project (IRGSP)"/>
            <person name="Matsumoto T."/>
            <person name="Wu J."/>
            <person name="Kanamori H."/>
            <person name="Katayose Y."/>
            <person name="Fujisawa M."/>
            <person name="Namiki N."/>
            <person name="Mizuno H."/>
            <person name="Yamamoto K."/>
            <person name="Antonio B.A."/>
            <person name="Baba T."/>
            <person name="Sakata K."/>
            <person name="Nagamura Y."/>
            <person name="Aoki H."/>
            <person name="Arikawa K."/>
            <person name="Arita K."/>
            <person name="Bito T."/>
            <person name="Chiden Y."/>
            <person name="Fujitsuka N."/>
            <person name="Fukunaka R."/>
            <person name="Hamada M."/>
            <person name="Harada C."/>
            <person name="Hayashi A."/>
            <person name="Hijishita S."/>
            <person name="Honda M."/>
            <person name="Hosokawa S."/>
            <person name="Ichikawa Y."/>
            <person name="Idonuma A."/>
            <person name="Iijima M."/>
            <person name="Ikeda M."/>
            <person name="Ikeno M."/>
            <person name="Ito K."/>
            <person name="Ito S."/>
            <person name="Ito T."/>
            <person name="Ito Y."/>
            <person name="Ito Y."/>
            <person name="Iwabuchi A."/>
            <person name="Kamiya K."/>
            <person name="Karasawa W."/>
            <person name="Kurita K."/>
            <person name="Katagiri S."/>
            <person name="Kikuta A."/>
            <person name="Kobayashi H."/>
            <person name="Kobayashi N."/>
            <person name="Machita K."/>
            <person name="Maehara T."/>
            <person name="Masukawa M."/>
            <person name="Mizubayashi T."/>
            <person name="Mukai Y."/>
            <person name="Nagasaki H."/>
            <person name="Nagata Y."/>
            <person name="Naito S."/>
            <person name="Nakashima M."/>
            <person name="Nakama Y."/>
            <person name="Nakamichi Y."/>
            <person name="Nakamura M."/>
            <person name="Meguro A."/>
            <person name="Negishi M."/>
            <person name="Ohta I."/>
            <person name="Ohta T."/>
            <person name="Okamoto M."/>
            <person name="Ono N."/>
            <person name="Saji S."/>
            <person name="Sakaguchi M."/>
            <person name="Sakai K."/>
            <person name="Shibata M."/>
            <person name="Shimokawa T."/>
            <person name="Song J."/>
            <person name="Takazaki Y."/>
            <person name="Terasawa K."/>
            <person name="Tsugane M."/>
            <person name="Tsuji K."/>
            <person name="Ueda S."/>
            <person name="Waki K."/>
            <person name="Yamagata H."/>
            <person name="Yamamoto M."/>
            <person name="Yamamoto S."/>
            <person name="Yamane H."/>
            <person name="Yoshiki S."/>
            <person name="Yoshihara R."/>
            <person name="Yukawa K."/>
            <person name="Zhong H."/>
            <person name="Yano M."/>
            <person name="Yuan Q."/>
            <person name="Ouyang S."/>
            <person name="Liu J."/>
            <person name="Jones K.M."/>
            <person name="Gansberger K."/>
            <person name="Moffat K."/>
            <person name="Hill J."/>
            <person name="Bera J."/>
            <person name="Fadrosh D."/>
            <person name="Jin S."/>
            <person name="Johri S."/>
            <person name="Kim M."/>
            <person name="Overton L."/>
            <person name="Reardon M."/>
            <person name="Tsitrin T."/>
            <person name="Vuong H."/>
            <person name="Weaver B."/>
            <person name="Ciecko A."/>
            <person name="Tallon L."/>
            <person name="Jackson J."/>
            <person name="Pai G."/>
            <person name="Aken S.V."/>
            <person name="Utterback T."/>
            <person name="Reidmuller S."/>
            <person name="Feldblyum T."/>
            <person name="Hsiao J."/>
            <person name="Zismann V."/>
            <person name="Iobst S."/>
            <person name="de Vazeille A.R."/>
            <person name="Buell C.R."/>
            <person name="Ying K."/>
            <person name="Li Y."/>
            <person name="Lu T."/>
            <person name="Huang Y."/>
            <person name="Zhao Q."/>
            <person name="Feng Q."/>
            <person name="Zhang L."/>
            <person name="Zhu J."/>
            <person name="Weng Q."/>
            <person name="Mu J."/>
            <person name="Lu Y."/>
            <person name="Fan D."/>
            <person name="Liu Y."/>
            <person name="Guan J."/>
            <person name="Zhang Y."/>
            <person name="Yu S."/>
            <person name="Liu X."/>
            <person name="Zhang Y."/>
            <person name="Hong G."/>
            <person name="Han B."/>
            <person name="Choisne N."/>
            <person name="Demange N."/>
            <person name="Orjeda G."/>
            <person name="Samain S."/>
            <person name="Cattolico L."/>
            <person name="Pelletier E."/>
            <person name="Couloux A."/>
            <person name="Segurens B."/>
            <person name="Wincker P."/>
            <person name="D'Hont A."/>
            <person name="Scarpelli C."/>
            <person name="Weissenbach J."/>
            <person name="Salanoubat M."/>
            <person name="Quetier F."/>
            <person name="Yu Y."/>
            <person name="Kim H.R."/>
            <person name="Rambo T."/>
            <person name="Currie J."/>
            <person name="Collura K."/>
            <person name="Luo M."/>
            <person name="Yang T."/>
            <person name="Ammiraju J.S.S."/>
            <person name="Engler F."/>
            <person name="Soderlund C."/>
            <person name="Wing R.A."/>
            <person name="Palmer L.E."/>
            <person name="de la Bastide M."/>
            <person name="Spiegel L."/>
            <person name="Nascimento L."/>
            <person name="Zutavern T."/>
            <person name="O'Shaughnessy A."/>
            <person name="Dike S."/>
            <person name="Dedhia N."/>
            <person name="Preston R."/>
            <person name="Balija V."/>
            <person name="McCombie W.R."/>
            <person name="Chow T."/>
            <person name="Chen H."/>
            <person name="Chung M."/>
            <person name="Chen C."/>
            <person name="Shaw J."/>
            <person name="Wu H."/>
            <person name="Hsiao K."/>
            <person name="Chao Y."/>
            <person name="Chu M."/>
            <person name="Cheng C."/>
            <person name="Hour A."/>
            <person name="Lee P."/>
            <person name="Lin S."/>
            <person name="Lin Y."/>
            <person name="Liou J."/>
            <person name="Liu S."/>
            <person name="Hsing Y."/>
            <person name="Raghuvanshi S."/>
            <person name="Mohanty A."/>
            <person name="Bharti A.K."/>
            <person name="Gaur A."/>
            <person name="Gupta V."/>
            <person name="Kumar D."/>
            <person name="Ravi V."/>
            <person name="Vij S."/>
            <person name="Kapur A."/>
            <person name="Khurana P."/>
            <person name="Khurana P."/>
            <person name="Khurana J.P."/>
            <person name="Tyagi A.K."/>
            <person name="Gaikwad K."/>
            <person name="Singh A."/>
            <person name="Dalal V."/>
            <person name="Srivastava S."/>
            <person name="Dixit A."/>
            <person name="Pal A.K."/>
            <person name="Ghazi I.A."/>
            <person name="Yadav M."/>
            <person name="Pandit A."/>
            <person name="Bhargava A."/>
            <person name="Sureshbabu K."/>
            <person name="Batra K."/>
            <person name="Sharma T.R."/>
            <person name="Mohapatra T."/>
            <person name="Singh N.K."/>
            <person name="Messing J."/>
            <person name="Nelson A.B."/>
            <person name="Fuks G."/>
            <person name="Kavchok S."/>
            <person name="Keizer G."/>
            <person name="Linton E."/>
            <person name="Llaca V."/>
            <person name="Song R."/>
            <person name="Tanyolac B."/>
            <person name="Young S."/>
            <person name="Ho-Il K."/>
            <person name="Hahn J.H."/>
            <person name="Sangsakoo G."/>
            <person name="Vanavichit A."/>
            <person name="de Mattos Luiz.A.T."/>
            <person name="Zimmer P.D."/>
            <person name="Malone G."/>
            <person name="Dellagostin O."/>
            <person name="de Oliveira A.C."/>
            <person name="Bevan M."/>
            <person name="Bancroft I."/>
            <person name="Minx P."/>
            <person name="Cordum H."/>
            <person name="Wilson R."/>
            <person name="Cheng Z."/>
            <person name="Jin W."/>
            <person name="Jiang J."/>
            <person name="Leong S.A."/>
            <person name="Iwama H."/>
            <person name="Gojobori T."/>
            <person name="Itoh T."/>
            <person name="Niimura Y."/>
            <person name="Fujii Y."/>
            <person name="Habara T."/>
            <person name="Sakai H."/>
            <person name="Sato Y."/>
            <person name="Wilson G."/>
            <person name="Kumar K."/>
            <person name="McCouch S."/>
            <person name="Juretic N."/>
            <person name="Hoen D."/>
            <person name="Wright S."/>
            <person name="Bruskiewich R."/>
            <person name="Bureau T."/>
            <person name="Miyao A."/>
            <person name="Hirochika H."/>
            <person name="Nishikawa T."/>
            <person name="Kadowaki K."/>
            <person name="Sugiura M."/>
            <person name="Burr B."/>
            <person name="Sasaki T."/>
        </authorList>
    </citation>
    <scope>NUCLEOTIDE SEQUENCE [LARGE SCALE GENOMIC DNA]</scope>
    <source>
        <strain evidence="3">cv. Nipponbare</strain>
    </source>
</reference>
<accession>Q7EY57</accession>
<organism evidence="2 3">
    <name type="scientific">Oryza sativa subsp. japonica</name>
    <name type="common">Rice</name>
    <dbReference type="NCBI Taxonomy" id="39947"/>
    <lineage>
        <taxon>Eukaryota</taxon>
        <taxon>Viridiplantae</taxon>
        <taxon>Streptophyta</taxon>
        <taxon>Embryophyta</taxon>
        <taxon>Tracheophyta</taxon>
        <taxon>Spermatophyta</taxon>
        <taxon>Magnoliopsida</taxon>
        <taxon>Liliopsida</taxon>
        <taxon>Poales</taxon>
        <taxon>Poaceae</taxon>
        <taxon>BOP clade</taxon>
        <taxon>Oryzoideae</taxon>
        <taxon>Oryzeae</taxon>
        <taxon>Oryzinae</taxon>
        <taxon>Oryza</taxon>
        <taxon>Oryza sativa</taxon>
    </lineage>
</organism>
<proteinExistence type="predicted"/>
<dbReference type="Proteomes" id="UP000000763">
    <property type="component" value="Chromosome 7"/>
</dbReference>
<feature type="compositionally biased region" description="Low complexity" evidence="1">
    <location>
        <begin position="1"/>
        <end position="16"/>
    </location>
</feature>
<dbReference type="AlphaFoldDB" id="Q7EY57"/>
<name>Q7EY57_ORYSJ</name>
<evidence type="ECO:0000313" key="3">
    <source>
        <dbReference type="Proteomes" id="UP000000763"/>
    </source>
</evidence>
<sequence>MSLPLAARRCSPPRSAAVHHGRRAGLSHSRVRLAARCLRRPIYPWVEGRSGPSIAARVAAHVAATSVPRRRHVVLPSPVPWTRFTVDRRLCADDMWGPHAGAPHLR</sequence>
<dbReference type="EMBL" id="AP005737">
    <property type="protein sequence ID" value="BAC84415.1"/>
    <property type="molecule type" value="Genomic_DNA"/>
</dbReference>
<evidence type="ECO:0000313" key="2">
    <source>
        <dbReference type="EMBL" id="BAC84415.1"/>
    </source>
</evidence>
<gene>
    <name evidence="2" type="primary">OSJNBb0062P14.120</name>
</gene>